<sequence length="821" mass="94849">MSFNMNTQHLEQQIRQKFYEILRHVISMDFDSTIFTIMNQEKLLEYLERIKRLKIDTDKLWEWIRSNDFPSLTLQQSYTMPLIQLTAKIERIFINLQLYSDQKQRQQQQQNRSLILDSSDQSIVQFRSQPPIVQPGRSLLNDYATAATLLDFEQPIIPLIIEEERNGIVTTTTTTTSMDGNSKKVVVTTKNVGKKNSSKQQQQQQEEAETSLSNSTYYSTNSEFNNADFEDDDSSSDDSSNDSDDDDENFTGVSSCSTPYFHRRIDEKSRDCEEDDEEEDDDDDDDDSSDPETLNICDLSSFNDSYQTFSTVTIDEVDNQNHDVANENDTFTGDNPENGDNSATTILNKEVEQGEKILQSDSGIQNIDGTQSTRAGSETEQKNKILCNSSQNVKNDDNGSGDHISTLNIVHENLTNEQQQQSNEQANCSGDVNGNENENENEKVNKQQQQQKDDKLIQLIQLILENLMEKEKLNELIAQCLINHPDNDGLLLSFQLNTINGLKRFVHYLLDQMLVNCCRCCCLDVFSSSQQQQSQQSQQQQSQQQQTSSKATNETNLIKMYAKFISYFNSYVRTLNLWMAENFQSLLLAEMKCYYRQELYDYDDHNGCFIESNNDDNNNNNVGNEHQQTPKKFVQNNQFAKLFLRNSNPTERSVLKKRYLINLNLIAELYHIQYLPIDYLVECLNHICERNEQIQQKHLKNLDYLRLVRLFIENIRPNIDQLSNESLQQAKYYRLICKRLDKILKYQTTMMMAAAAAAVDDHEDDNIVDYKGSISMMNNQSSSTTAKSQTFAMKISKLLDSINNNNSNNNDQVIERRHYSF</sequence>
<feature type="compositionally biased region" description="Low complexity" evidence="1">
    <location>
        <begin position="198"/>
        <end position="227"/>
    </location>
</feature>
<evidence type="ECO:0000313" key="2">
    <source>
        <dbReference type="Proteomes" id="UP000515146"/>
    </source>
</evidence>
<dbReference type="Proteomes" id="UP000515146">
    <property type="component" value="Unplaced"/>
</dbReference>
<dbReference type="GO" id="GO:0045944">
    <property type="term" value="P:positive regulation of transcription by RNA polymerase II"/>
    <property type="evidence" value="ECO:0007669"/>
    <property type="project" value="TreeGrafter"/>
</dbReference>
<dbReference type="KEGG" id="dpte:113788729"/>
<dbReference type="OrthoDB" id="10640876at2759"/>
<protein>
    <submittedName>
        <fullName evidence="3">Probable WRKY transcription factor protein 1</fullName>
    </submittedName>
</protein>
<dbReference type="GO" id="GO:0003713">
    <property type="term" value="F:transcription coactivator activity"/>
    <property type="evidence" value="ECO:0007669"/>
    <property type="project" value="TreeGrafter"/>
</dbReference>
<feature type="compositionally biased region" description="Acidic residues" evidence="1">
    <location>
        <begin position="272"/>
        <end position="290"/>
    </location>
</feature>
<accession>A0A6P6XKD8</accession>
<dbReference type="AlphaFoldDB" id="A0A6P6XKD8"/>
<feature type="compositionally biased region" description="Polar residues" evidence="1">
    <location>
        <begin position="327"/>
        <end position="343"/>
    </location>
</feature>
<feature type="region of interest" description="Disordered" evidence="1">
    <location>
        <begin position="317"/>
        <end position="343"/>
    </location>
</feature>
<feature type="region of interest" description="Disordered" evidence="1">
    <location>
        <begin position="190"/>
        <end position="298"/>
    </location>
</feature>
<dbReference type="InParanoid" id="A0A6P6XKD8"/>
<reference evidence="3" key="1">
    <citation type="submission" date="2025-08" db="UniProtKB">
        <authorList>
            <consortium name="RefSeq"/>
        </authorList>
    </citation>
    <scope>IDENTIFICATION</scope>
    <source>
        <strain evidence="3">Airmid</strain>
    </source>
</reference>
<gene>
    <name evidence="3" type="primary">LOC113788729</name>
</gene>
<feature type="compositionally biased region" description="Low complexity" evidence="1">
    <location>
        <begin position="417"/>
        <end position="436"/>
    </location>
</feature>
<feature type="region of interest" description="Disordered" evidence="1">
    <location>
        <begin position="417"/>
        <end position="450"/>
    </location>
</feature>
<dbReference type="PANTHER" id="PTHR46007:SF12">
    <property type="entry name" value="C2H2-TYPE DOMAIN-CONTAINING PROTEIN-RELATED"/>
    <property type="match status" value="1"/>
</dbReference>
<feature type="compositionally biased region" description="Acidic residues" evidence="1">
    <location>
        <begin position="228"/>
        <end position="249"/>
    </location>
</feature>
<name>A0A6P6XKD8_DERPT</name>
<organism evidence="2 3">
    <name type="scientific">Dermatophagoides pteronyssinus</name>
    <name type="common">European house dust mite</name>
    <dbReference type="NCBI Taxonomy" id="6956"/>
    <lineage>
        <taxon>Eukaryota</taxon>
        <taxon>Metazoa</taxon>
        <taxon>Ecdysozoa</taxon>
        <taxon>Arthropoda</taxon>
        <taxon>Chelicerata</taxon>
        <taxon>Arachnida</taxon>
        <taxon>Acari</taxon>
        <taxon>Acariformes</taxon>
        <taxon>Sarcoptiformes</taxon>
        <taxon>Astigmata</taxon>
        <taxon>Psoroptidia</taxon>
        <taxon>Analgoidea</taxon>
        <taxon>Pyroglyphidae</taxon>
        <taxon>Dermatophagoidinae</taxon>
        <taxon>Dermatophagoides</taxon>
    </lineage>
</organism>
<feature type="region of interest" description="Disordered" evidence="1">
    <location>
        <begin position="358"/>
        <end position="382"/>
    </location>
</feature>
<dbReference type="RefSeq" id="XP_027193980.1">
    <property type="nucleotide sequence ID" value="XM_027338179.1"/>
</dbReference>
<proteinExistence type="predicted"/>
<dbReference type="OMA" id="HICERNE"/>
<evidence type="ECO:0000313" key="3">
    <source>
        <dbReference type="RefSeq" id="XP_027193980.1"/>
    </source>
</evidence>
<dbReference type="GO" id="GO:0016592">
    <property type="term" value="C:mediator complex"/>
    <property type="evidence" value="ECO:0007669"/>
    <property type="project" value="TreeGrafter"/>
</dbReference>
<evidence type="ECO:0000256" key="1">
    <source>
        <dbReference type="SAM" id="MobiDB-lite"/>
    </source>
</evidence>
<feature type="compositionally biased region" description="Basic and acidic residues" evidence="1">
    <location>
        <begin position="440"/>
        <end position="450"/>
    </location>
</feature>
<keyword evidence="2" id="KW-1185">Reference proteome</keyword>
<feature type="compositionally biased region" description="Polar residues" evidence="1">
    <location>
        <begin position="359"/>
        <end position="376"/>
    </location>
</feature>
<dbReference type="PANTHER" id="PTHR46007">
    <property type="entry name" value="MEDIATOR OF RNA POLYMERASE II TRANSCRIPTION SUBUNIT 12"/>
    <property type="match status" value="1"/>
</dbReference>
<dbReference type="InterPro" id="IPR051647">
    <property type="entry name" value="Mediator_comp_sub12"/>
</dbReference>